<evidence type="ECO:0000256" key="3">
    <source>
        <dbReference type="SAM" id="Phobius"/>
    </source>
</evidence>
<sequence>MRVREQTAYDQTRVDSLYRQAAPLILMFPFSSALVCAYLIGFTEMPALPLLVWWGGIFGLSLVRWWLTEKQKKSRGEALHYERAYMVLELICGGFAGAICVLTLQLSFLQQLIPLLVVVGEVVSAVVVMVTCWRVFAAFASMAVIPFSLVWLFVGTQDHQIAALLLLLPFSFLVANTYRHFYRFADETNKLRFEREELVAELADNNRELAAARDQAELNSLAKSELLNTLGAQLKAPLMGQLACLNLLHDRSKGRANQSLVTASQHNAAQLLQLVDDLTQLEALDQDAFSLKPMVFNLRGVVEEVMELMAPSAHLKKVQLEAAIDQSTPELVKADMGKFRRLLLNMLTPAIESTHKGEILLKMTFSNQQAFLVLTDTGEGRTSIPDDQTELLPGLPLATRLTQVMGGKLSCNASLAKGTRVSVSVPMDVVSEPVSVPLVDTNQTVLVVSPHGCVRLSVEAQLACLGYQAHLVDKLDIAEALLKQSRTSAILIADIDAAKPDKWSWLAERAHKQGHRLLLLRRFNQTAVNSPKAAELALPTSVSRIENALTVTVRDKQAEPETEVLAAQRQKQKQQKQPIAAGEALLHQLPPMEVLVLENLFAELGWRTKNVDVNSLSSLPQSSALPQIVVADVSSSPIADVVMNRPVIRVGQAGDERAQLTRPIDSAQLLAELEKQLKTG</sequence>
<feature type="transmembrane region" description="Helical" evidence="3">
    <location>
        <begin position="160"/>
        <end position="178"/>
    </location>
</feature>
<evidence type="ECO:0000313" key="6">
    <source>
        <dbReference type="Proteomes" id="UP001597380"/>
    </source>
</evidence>
<feature type="domain" description="Histidine kinase" evidence="4">
    <location>
        <begin position="229"/>
        <end position="429"/>
    </location>
</feature>
<feature type="transmembrane region" description="Helical" evidence="3">
    <location>
        <begin position="47"/>
        <end position="67"/>
    </location>
</feature>
<evidence type="ECO:0000259" key="4">
    <source>
        <dbReference type="PROSITE" id="PS50109"/>
    </source>
</evidence>
<evidence type="ECO:0000256" key="2">
    <source>
        <dbReference type="ARBA" id="ARBA00023012"/>
    </source>
</evidence>
<dbReference type="Gene3D" id="1.10.287.130">
    <property type="match status" value="1"/>
</dbReference>
<keyword evidence="2" id="KW-0902">Two-component regulatory system</keyword>
<accession>A0ABW4XQD2</accession>
<gene>
    <name evidence="5" type="ORF">ACFSJ3_15100</name>
</gene>
<dbReference type="PANTHER" id="PTHR45339:SF1">
    <property type="entry name" value="HYBRID SIGNAL TRANSDUCTION HISTIDINE KINASE J"/>
    <property type="match status" value="1"/>
</dbReference>
<keyword evidence="5" id="KW-0808">Transferase</keyword>
<feature type="transmembrane region" description="Helical" evidence="3">
    <location>
        <begin position="87"/>
        <end position="106"/>
    </location>
</feature>
<evidence type="ECO:0000313" key="5">
    <source>
        <dbReference type="EMBL" id="MFD2097323.1"/>
    </source>
</evidence>
<feature type="transmembrane region" description="Helical" evidence="3">
    <location>
        <begin position="21"/>
        <end position="41"/>
    </location>
</feature>
<dbReference type="InterPro" id="IPR036890">
    <property type="entry name" value="HATPase_C_sf"/>
</dbReference>
<dbReference type="PROSITE" id="PS50109">
    <property type="entry name" value="HIS_KIN"/>
    <property type="match status" value="1"/>
</dbReference>
<protein>
    <submittedName>
        <fullName evidence="5">HAMP domain-containing sensor histidine kinase</fullName>
    </submittedName>
</protein>
<keyword evidence="3" id="KW-0812">Transmembrane</keyword>
<keyword evidence="3" id="KW-0472">Membrane</keyword>
<keyword evidence="6" id="KW-1185">Reference proteome</keyword>
<comment type="caution">
    <text evidence="5">The sequence shown here is derived from an EMBL/GenBank/DDBJ whole genome shotgun (WGS) entry which is preliminary data.</text>
</comment>
<dbReference type="InterPro" id="IPR005467">
    <property type="entry name" value="His_kinase_dom"/>
</dbReference>
<dbReference type="SUPFAM" id="SSF55874">
    <property type="entry name" value="ATPase domain of HSP90 chaperone/DNA topoisomerase II/histidine kinase"/>
    <property type="match status" value="1"/>
</dbReference>
<evidence type="ECO:0000256" key="1">
    <source>
        <dbReference type="ARBA" id="ARBA00022553"/>
    </source>
</evidence>
<dbReference type="Proteomes" id="UP001597380">
    <property type="component" value="Unassembled WGS sequence"/>
</dbReference>
<dbReference type="RefSeq" id="WP_345340483.1">
    <property type="nucleotide sequence ID" value="NZ_BAABLI010000015.1"/>
</dbReference>
<dbReference type="PANTHER" id="PTHR45339">
    <property type="entry name" value="HYBRID SIGNAL TRANSDUCTION HISTIDINE KINASE J"/>
    <property type="match status" value="1"/>
</dbReference>
<dbReference type="EMBL" id="JBHUHT010000017">
    <property type="protein sequence ID" value="MFD2097323.1"/>
    <property type="molecule type" value="Genomic_DNA"/>
</dbReference>
<organism evidence="5 6">
    <name type="scientific">Corallincola platygyrae</name>
    <dbReference type="NCBI Taxonomy" id="1193278"/>
    <lineage>
        <taxon>Bacteria</taxon>
        <taxon>Pseudomonadati</taxon>
        <taxon>Pseudomonadota</taxon>
        <taxon>Gammaproteobacteria</taxon>
        <taxon>Alteromonadales</taxon>
        <taxon>Psychromonadaceae</taxon>
        <taxon>Corallincola</taxon>
    </lineage>
</organism>
<reference evidence="6" key="1">
    <citation type="journal article" date="2019" name="Int. J. Syst. Evol. Microbiol.">
        <title>The Global Catalogue of Microorganisms (GCM) 10K type strain sequencing project: providing services to taxonomists for standard genome sequencing and annotation.</title>
        <authorList>
            <consortium name="The Broad Institute Genomics Platform"/>
            <consortium name="The Broad Institute Genome Sequencing Center for Infectious Disease"/>
            <person name="Wu L."/>
            <person name="Ma J."/>
        </authorList>
    </citation>
    <scope>NUCLEOTIDE SEQUENCE [LARGE SCALE GENOMIC DNA]</scope>
    <source>
        <strain evidence="6">CGMCC 1.10992</strain>
    </source>
</reference>
<dbReference type="Gene3D" id="3.30.565.10">
    <property type="entry name" value="Histidine kinase-like ATPase, C-terminal domain"/>
    <property type="match status" value="1"/>
</dbReference>
<keyword evidence="1" id="KW-0597">Phosphoprotein</keyword>
<keyword evidence="3" id="KW-1133">Transmembrane helix</keyword>
<proteinExistence type="predicted"/>
<name>A0ABW4XQD2_9GAMM</name>
<feature type="transmembrane region" description="Helical" evidence="3">
    <location>
        <begin position="135"/>
        <end position="154"/>
    </location>
</feature>
<dbReference type="GO" id="GO:0016301">
    <property type="term" value="F:kinase activity"/>
    <property type="evidence" value="ECO:0007669"/>
    <property type="project" value="UniProtKB-KW"/>
</dbReference>
<keyword evidence="5" id="KW-0418">Kinase</keyword>